<keyword evidence="1" id="KW-0676">Redox-active center</keyword>
<organism evidence="5 7">
    <name type="scientific">Butyricimonas paravirosa</name>
    <dbReference type="NCBI Taxonomy" id="1472417"/>
    <lineage>
        <taxon>Bacteria</taxon>
        <taxon>Pseudomonadati</taxon>
        <taxon>Bacteroidota</taxon>
        <taxon>Bacteroidia</taxon>
        <taxon>Bacteroidales</taxon>
        <taxon>Odoribacteraceae</taxon>
        <taxon>Butyricimonas</taxon>
    </lineage>
</organism>
<feature type="signal peptide" evidence="3">
    <location>
        <begin position="1"/>
        <end position="20"/>
    </location>
</feature>
<keyword evidence="5" id="KW-0413">Isomerase</keyword>
<evidence type="ECO:0000313" key="7">
    <source>
        <dbReference type="Proteomes" id="UP000576368"/>
    </source>
</evidence>
<dbReference type="SUPFAM" id="SSF52833">
    <property type="entry name" value="Thioredoxin-like"/>
    <property type="match status" value="1"/>
</dbReference>
<dbReference type="EMBL" id="JAATLI010000002">
    <property type="protein sequence ID" value="NJC17146.1"/>
    <property type="molecule type" value="Genomic_DNA"/>
</dbReference>
<dbReference type="PANTHER" id="PTHR43601">
    <property type="entry name" value="THIOREDOXIN, MITOCHONDRIAL"/>
    <property type="match status" value="1"/>
</dbReference>
<protein>
    <submittedName>
        <fullName evidence="5 6">Thioredoxin</fullName>
    </submittedName>
</protein>
<keyword evidence="8" id="KW-1185">Reference proteome</keyword>
<dbReference type="EMBL" id="CP043839">
    <property type="protein sequence ID" value="WOF13772.1"/>
    <property type="molecule type" value="Genomic_DNA"/>
</dbReference>
<gene>
    <name evidence="6" type="ORF">F1644_16550</name>
    <name evidence="5" type="ORF">GGR15_000751</name>
</gene>
<evidence type="ECO:0000313" key="5">
    <source>
        <dbReference type="EMBL" id="NJC17146.1"/>
    </source>
</evidence>
<dbReference type="Pfam" id="PF00085">
    <property type="entry name" value="Thioredoxin"/>
    <property type="match status" value="1"/>
</dbReference>
<dbReference type="InterPro" id="IPR017937">
    <property type="entry name" value="Thioredoxin_CS"/>
</dbReference>
<dbReference type="InterPro" id="IPR036249">
    <property type="entry name" value="Thioredoxin-like_sf"/>
</dbReference>
<dbReference type="PANTHER" id="PTHR43601:SF3">
    <property type="entry name" value="THIOREDOXIN, MITOCHONDRIAL"/>
    <property type="match status" value="1"/>
</dbReference>
<dbReference type="RefSeq" id="WP_118305283.1">
    <property type="nucleotide sequence ID" value="NZ_BMPA01000002.1"/>
</dbReference>
<evidence type="ECO:0000256" key="1">
    <source>
        <dbReference type="ARBA" id="ARBA00023284"/>
    </source>
</evidence>
<feature type="region of interest" description="Disordered" evidence="2">
    <location>
        <begin position="384"/>
        <end position="410"/>
    </location>
</feature>
<evidence type="ECO:0000256" key="3">
    <source>
        <dbReference type="SAM" id="SignalP"/>
    </source>
</evidence>
<dbReference type="AlphaFoldDB" id="A0A7X5YC94"/>
<evidence type="ECO:0000313" key="8">
    <source>
        <dbReference type="Proteomes" id="UP001302374"/>
    </source>
</evidence>
<dbReference type="GO" id="GO:0045454">
    <property type="term" value="P:cell redox homeostasis"/>
    <property type="evidence" value="ECO:0007669"/>
    <property type="project" value="TreeGrafter"/>
</dbReference>
<accession>A0A7X5YC94</accession>
<sequence>MKKLVFLVLLLVAVTWSVNAQNRSINFEQTKEWKRIVKKAKKEKKLVFIDCYTSWCGPCKMLASKIFTQDAVADFFNENFVNTKYDMEKDVDGVMLKDKFGVKAFPTLVFVDPETQEIAHCIVGARKAEELIAEGEKAKDRENNLRGMMKRYAAGERSAEFLIAYMSTLAAAYQKDEVDKVAVEYLNTLSLEELMTKEGWGLINQYVKDPLSAPLKQVMENRSKFYTVASKVVIDDKLEYCINVAVGQLVDWDPESGVAFDEGRNRALIDYLQNIDFFVAAPTGLANLYTAGYVRERDFRGLLNKMKEVLGYNMFRSVVSKGRYLQRNFEALSRSEDKALLEEGIKWIDLLCMSTNEYSSKAKLMNSKALLQIKIGDTEGAAKSKVEEEQYMQEGQKKRNERLMRIRNNS</sequence>
<dbReference type="InterPro" id="IPR013766">
    <property type="entry name" value="Thioredoxin_domain"/>
</dbReference>
<evidence type="ECO:0000256" key="2">
    <source>
        <dbReference type="SAM" id="MobiDB-lite"/>
    </source>
</evidence>
<proteinExistence type="predicted"/>
<reference evidence="6 8" key="1">
    <citation type="submission" date="2019-09" db="EMBL/GenBank/DDBJ databases">
        <title>Butyricimonas paravirosa DSM 105722 (=214-4 = JCM 18677 = CCUG 65563).</title>
        <authorList>
            <person name="Le Roy T."/>
            <person name="Cani P.D."/>
        </authorList>
    </citation>
    <scope>NUCLEOTIDE SEQUENCE [LARGE SCALE GENOMIC DNA]</scope>
    <source>
        <strain evidence="6 8">DSM 105722</strain>
    </source>
</reference>
<keyword evidence="3" id="KW-0732">Signal</keyword>
<dbReference type="Proteomes" id="UP001302374">
    <property type="component" value="Chromosome"/>
</dbReference>
<feature type="compositionally biased region" description="Basic and acidic residues" evidence="2">
    <location>
        <begin position="395"/>
        <end position="404"/>
    </location>
</feature>
<evidence type="ECO:0000313" key="6">
    <source>
        <dbReference type="EMBL" id="WOF13772.1"/>
    </source>
</evidence>
<dbReference type="Proteomes" id="UP000576368">
    <property type="component" value="Unassembled WGS sequence"/>
</dbReference>
<dbReference type="PROSITE" id="PS51352">
    <property type="entry name" value="THIOREDOXIN_2"/>
    <property type="match status" value="1"/>
</dbReference>
<dbReference type="GO" id="GO:0016853">
    <property type="term" value="F:isomerase activity"/>
    <property type="evidence" value="ECO:0007669"/>
    <property type="project" value="UniProtKB-KW"/>
</dbReference>
<reference evidence="5 7" key="2">
    <citation type="submission" date="2020-03" db="EMBL/GenBank/DDBJ databases">
        <title>Genomic Encyclopedia of Type Strains, Phase IV (KMG-IV): sequencing the most valuable type-strain genomes for metagenomic binning, comparative biology and taxonomic classification.</title>
        <authorList>
            <person name="Goeker M."/>
        </authorList>
    </citation>
    <scope>NUCLEOTIDE SEQUENCE [LARGE SCALE GENOMIC DNA]</scope>
    <source>
        <strain evidence="5 7">DSM 105722</strain>
    </source>
</reference>
<feature type="domain" description="Thioredoxin" evidence="4">
    <location>
        <begin position="7"/>
        <end position="140"/>
    </location>
</feature>
<dbReference type="CDD" id="cd02947">
    <property type="entry name" value="TRX_family"/>
    <property type="match status" value="1"/>
</dbReference>
<dbReference type="PROSITE" id="PS00194">
    <property type="entry name" value="THIOREDOXIN_1"/>
    <property type="match status" value="1"/>
</dbReference>
<dbReference type="Gene3D" id="3.40.30.10">
    <property type="entry name" value="Glutaredoxin"/>
    <property type="match status" value="1"/>
</dbReference>
<feature type="chain" id="PRO_5030944524" evidence="3">
    <location>
        <begin position="21"/>
        <end position="410"/>
    </location>
</feature>
<name>A0A7X5YC94_9BACT</name>
<dbReference type="GeneID" id="86892939"/>
<evidence type="ECO:0000259" key="4">
    <source>
        <dbReference type="PROSITE" id="PS51352"/>
    </source>
</evidence>